<dbReference type="Proteomes" id="UP001055811">
    <property type="component" value="Linkage Group LG01"/>
</dbReference>
<reference evidence="2" key="1">
    <citation type="journal article" date="2022" name="Mol. Ecol. Resour.">
        <title>The genomes of chicory, endive, great burdock and yacon provide insights into Asteraceae palaeo-polyploidization history and plant inulin production.</title>
        <authorList>
            <person name="Fan W."/>
            <person name="Wang S."/>
            <person name="Wang H."/>
            <person name="Wang A."/>
            <person name="Jiang F."/>
            <person name="Liu H."/>
            <person name="Zhao H."/>
            <person name="Xu D."/>
            <person name="Zhang Y."/>
        </authorList>
    </citation>
    <scope>NUCLEOTIDE SEQUENCE [LARGE SCALE GENOMIC DNA]</scope>
    <source>
        <strain evidence="2">cv. Punajuju</strain>
    </source>
</reference>
<dbReference type="EMBL" id="CM042009">
    <property type="protein sequence ID" value="KAI3791641.1"/>
    <property type="molecule type" value="Genomic_DNA"/>
</dbReference>
<sequence length="100" mass="11270">MANNTRKITNLEEAVAKIREEFKASRKENAQQFEDLIWEISDLPNNHQHGSCLSDTGRVRITVAYSGLKFRTHGPCSMNTGRAVLTEANRRNIVDLHGSC</sequence>
<keyword evidence="2" id="KW-1185">Reference proteome</keyword>
<accession>A0ACB9H8K4</accession>
<name>A0ACB9H8K4_CICIN</name>
<protein>
    <submittedName>
        <fullName evidence="1">Uncharacterized protein</fullName>
    </submittedName>
</protein>
<comment type="caution">
    <text evidence="1">The sequence shown here is derived from an EMBL/GenBank/DDBJ whole genome shotgun (WGS) entry which is preliminary data.</text>
</comment>
<evidence type="ECO:0000313" key="1">
    <source>
        <dbReference type="EMBL" id="KAI3791641.1"/>
    </source>
</evidence>
<gene>
    <name evidence="1" type="ORF">L2E82_05500</name>
</gene>
<evidence type="ECO:0000313" key="2">
    <source>
        <dbReference type="Proteomes" id="UP001055811"/>
    </source>
</evidence>
<proteinExistence type="predicted"/>
<reference evidence="1 2" key="2">
    <citation type="journal article" date="2022" name="Mol. Ecol. Resour.">
        <title>The genomes of chicory, endive, great burdock and yacon provide insights into Asteraceae paleo-polyploidization history and plant inulin production.</title>
        <authorList>
            <person name="Fan W."/>
            <person name="Wang S."/>
            <person name="Wang H."/>
            <person name="Wang A."/>
            <person name="Jiang F."/>
            <person name="Liu H."/>
            <person name="Zhao H."/>
            <person name="Xu D."/>
            <person name="Zhang Y."/>
        </authorList>
    </citation>
    <scope>NUCLEOTIDE SEQUENCE [LARGE SCALE GENOMIC DNA]</scope>
    <source>
        <strain evidence="2">cv. Punajuju</strain>
        <tissue evidence="1">Leaves</tissue>
    </source>
</reference>
<organism evidence="1 2">
    <name type="scientific">Cichorium intybus</name>
    <name type="common">Chicory</name>
    <dbReference type="NCBI Taxonomy" id="13427"/>
    <lineage>
        <taxon>Eukaryota</taxon>
        <taxon>Viridiplantae</taxon>
        <taxon>Streptophyta</taxon>
        <taxon>Embryophyta</taxon>
        <taxon>Tracheophyta</taxon>
        <taxon>Spermatophyta</taxon>
        <taxon>Magnoliopsida</taxon>
        <taxon>eudicotyledons</taxon>
        <taxon>Gunneridae</taxon>
        <taxon>Pentapetalae</taxon>
        <taxon>asterids</taxon>
        <taxon>campanulids</taxon>
        <taxon>Asterales</taxon>
        <taxon>Asteraceae</taxon>
        <taxon>Cichorioideae</taxon>
        <taxon>Cichorieae</taxon>
        <taxon>Cichoriinae</taxon>
        <taxon>Cichorium</taxon>
    </lineage>
</organism>